<proteinExistence type="predicted"/>
<dbReference type="InterPro" id="IPR026634">
    <property type="entry name" value="TPST-like"/>
</dbReference>
<dbReference type="InterPro" id="IPR027417">
    <property type="entry name" value="P-loop_NTPase"/>
</dbReference>
<accession>A0ABP6ZYB5</accession>
<keyword evidence="3" id="KW-1185">Reference proteome</keyword>
<dbReference type="Proteomes" id="UP001501074">
    <property type="component" value="Unassembled WGS sequence"/>
</dbReference>
<dbReference type="EMBL" id="BAAAZO010000009">
    <property type="protein sequence ID" value="GAA3622326.1"/>
    <property type="molecule type" value="Genomic_DNA"/>
</dbReference>
<dbReference type="PANTHER" id="PTHR12788:SF10">
    <property type="entry name" value="PROTEIN-TYROSINE SULFOTRANSFERASE"/>
    <property type="match status" value="1"/>
</dbReference>
<dbReference type="PANTHER" id="PTHR12788">
    <property type="entry name" value="PROTEIN-TYROSINE SULFOTRANSFERASE 2"/>
    <property type="match status" value="1"/>
</dbReference>
<evidence type="ECO:0000256" key="1">
    <source>
        <dbReference type="ARBA" id="ARBA00022679"/>
    </source>
</evidence>
<protein>
    <submittedName>
        <fullName evidence="2">Sulfotransferase</fullName>
    </submittedName>
</protein>
<dbReference type="Pfam" id="PF13469">
    <property type="entry name" value="Sulfotransfer_3"/>
    <property type="match status" value="1"/>
</dbReference>
<reference evidence="3" key="1">
    <citation type="journal article" date="2019" name="Int. J. Syst. Evol. Microbiol.">
        <title>The Global Catalogue of Microorganisms (GCM) 10K type strain sequencing project: providing services to taxonomists for standard genome sequencing and annotation.</title>
        <authorList>
            <consortium name="The Broad Institute Genomics Platform"/>
            <consortium name="The Broad Institute Genome Sequencing Center for Infectious Disease"/>
            <person name="Wu L."/>
            <person name="Ma J."/>
        </authorList>
    </citation>
    <scope>NUCLEOTIDE SEQUENCE [LARGE SCALE GENOMIC DNA]</scope>
    <source>
        <strain evidence="3">JCM 16902</strain>
    </source>
</reference>
<comment type="caution">
    <text evidence="2">The sequence shown here is derived from an EMBL/GenBank/DDBJ whole genome shotgun (WGS) entry which is preliminary data.</text>
</comment>
<evidence type="ECO:0000313" key="3">
    <source>
        <dbReference type="Proteomes" id="UP001501074"/>
    </source>
</evidence>
<dbReference type="SUPFAM" id="SSF52540">
    <property type="entry name" value="P-loop containing nucleoside triphosphate hydrolases"/>
    <property type="match status" value="1"/>
</dbReference>
<dbReference type="Gene3D" id="3.40.50.300">
    <property type="entry name" value="P-loop containing nucleotide triphosphate hydrolases"/>
    <property type="match status" value="1"/>
</dbReference>
<name>A0ABP6ZYB5_9ACTN</name>
<keyword evidence="1" id="KW-0808">Transferase</keyword>
<organism evidence="2 3">
    <name type="scientific">Kineosporia mesophila</name>
    <dbReference type="NCBI Taxonomy" id="566012"/>
    <lineage>
        <taxon>Bacteria</taxon>
        <taxon>Bacillati</taxon>
        <taxon>Actinomycetota</taxon>
        <taxon>Actinomycetes</taxon>
        <taxon>Kineosporiales</taxon>
        <taxon>Kineosporiaceae</taxon>
        <taxon>Kineosporia</taxon>
    </lineage>
</organism>
<evidence type="ECO:0000313" key="2">
    <source>
        <dbReference type="EMBL" id="GAA3622326.1"/>
    </source>
</evidence>
<gene>
    <name evidence="2" type="ORF">GCM10022223_44060</name>
</gene>
<sequence>MYNAQRNCVTSARVAQRRKVVAAVNRELEERFGFRVVRIKDEAEAIEAIEEPKAARVPVRRPSDPRDRLVQRPVFVLSSVRSGSTLLRVILNSHSQIHAPHEMHFRRTQVIAYTTPVQQALEHVDLNERDLEHLLWDRLLHRELTMSGKSVLVEKTPSNVFVADRLATAWPKGKFIYLIRHPWSIAQSWHEGDPERRPVKMAITHTLNYMEYLEKARNKRAGLTLRYEDLTSDPVRQTQAICEFLGLEWEPAMLEYGKKDHGDFVKGIGDWKDKIRTGTIQQGRPLPDLSDVPAELRPMVERWGY</sequence>